<dbReference type="InterPro" id="IPR012337">
    <property type="entry name" value="RNaseH-like_sf"/>
</dbReference>
<dbReference type="GO" id="GO:0008270">
    <property type="term" value="F:zinc ion binding"/>
    <property type="evidence" value="ECO:0007669"/>
    <property type="project" value="UniProtKB-KW"/>
</dbReference>
<dbReference type="GeneTree" id="ENSGT00940000158431"/>
<keyword evidence="9" id="KW-1185">Reference proteome</keyword>
<organism evidence="8 9">
    <name type="scientific">Gadus morhua</name>
    <name type="common">Atlantic cod</name>
    <dbReference type="NCBI Taxonomy" id="8049"/>
    <lineage>
        <taxon>Eukaryota</taxon>
        <taxon>Metazoa</taxon>
        <taxon>Chordata</taxon>
        <taxon>Craniata</taxon>
        <taxon>Vertebrata</taxon>
        <taxon>Euteleostomi</taxon>
        <taxon>Actinopterygii</taxon>
        <taxon>Neopterygii</taxon>
        <taxon>Teleostei</taxon>
        <taxon>Neoteleostei</taxon>
        <taxon>Acanthomorphata</taxon>
        <taxon>Zeiogadaria</taxon>
        <taxon>Gadariae</taxon>
        <taxon>Gadiformes</taxon>
        <taxon>Gadoidei</taxon>
        <taxon>Gadidae</taxon>
        <taxon>Gadus</taxon>
    </lineage>
</organism>
<evidence type="ECO:0000256" key="3">
    <source>
        <dbReference type="ARBA" id="ARBA00022771"/>
    </source>
</evidence>
<dbReference type="InterPro" id="IPR008906">
    <property type="entry name" value="HATC_C_dom"/>
</dbReference>
<evidence type="ECO:0000313" key="9">
    <source>
        <dbReference type="Proteomes" id="UP000694546"/>
    </source>
</evidence>
<dbReference type="OMA" id="VKCYAHT"/>
<feature type="domain" description="HAT C-terminal dimerisation" evidence="7">
    <location>
        <begin position="426"/>
        <end position="499"/>
    </location>
</feature>
<dbReference type="GO" id="GO:0046983">
    <property type="term" value="F:protein dimerization activity"/>
    <property type="evidence" value="ECO:0007669"/>
    <property type="project" value="InterPro"/>
</dbReference>
<keyword evidence="2" id="KW-0479">Metal-binding</keyword>
<dbReference type="InterPro" id="IPR052035">
    <property type="entry name" value="ZnF_BED_domain_contain"/>
</dbReference>
<proteinExistence type="predicted"/>
<dbReference type="AlphaFoldDB" id="A0A8C5A5U6"/>
<dbReference type="SUPFAM" id="SSF140996">
    <property type="entry name" value="Hermes dimerisation domain"/>
    <property type="match status" value="1"/>
</dbReference>
<evidence type="ECO:0000313" key="8">
    <source>
        <dbReference type="Ensembl" id="ENSGMOP00000027123.1"/>
    </source>
</evidence>
<feature type="region of interest" description="Disordered" evidence="6">
    <location>
        <begin position="364"/>
        <end position="387"/>
    </location>
</feature>
<reference evidence="8" key="2">
    <citation type="submission" date="2025-09" db="UniProtKB">
        <authorList>
            <consortium name="Ensembl"/>
        </authorList>
    </citation>
    <scope>IDENTIFICATION</scope>
</reference>
<reference evidence="8" key="1">
    <citation type="submission" date="2025-08" db="UniProtKB">
        <authorList>
            <consortium name="Ensembl"/>
        </authorList>
    </citation>
    <scope>IDENTIFICATION</scope>
</reference>
<evidence type="ECO:0000256" key="6">
    <source>
        <dbReference type="SAM" id="MobiDB-lite"/>
    </source>
</evidence>
<keyword evidence="3" id="KW-0863">Zinc-finger</keyword>
<evidence type="ECO:0000256" key="2">
    <source>
        <dbReference type="ARBA" id="ARBA00022723"/>
    </source>
</evidence>
<keyword evidence="5" id="KW-0539">Nucleus</keyword>
<dbReference type="SUPFAM" id="SSF53098">
    <property type="entry name" value="Ribonuclease H-like"/>
    <property type="match status" value="1"/>
</dbReference>
<sequence>ICKDLRPYSSVENEGFRALIAECEPRYTIPTRRFITETAVPRLYDEVKRHVIDSISKASRVAITCDGWTSRATQSYVTLTCHFISENWEMLSYVLQTRVLFGSHSGHNVGELLLEVFEEWGLTAKEPVLVTDNASNMVIAAEHAKLLHVRCFAHTLNLAAQRALKTTAVGRLLGKIRHIVTFFRKSALASQVLQEKQKLLNLPKHKLMNDVPTRWNSAFDMVERFLEQQPAICATLLSAEVRKNAKELWTMSDTDLTNAEDVAKTLRPLKVATLVMSEEKTPTVSIIAPLQAQLCQGSAEQPDDSGIVKEVKRALAQDLGKRYSNKSFLQMASALDPRFKALPFLTEGGRDDIFAAVGREAAELSEVREHEEHEGEHEGQTQPPPCKKSCALSDLFGETFSTELEQASQPSPITQAMIEVNAYRATEPLELSADPLNWWRKHEGVFPLLSNLARNTLCVPGTSVAAERIFSTAGDIVTAERSVIKPAHVDQLLFLNKNLKMYQRK</sequence>
<evidence type="ECO:0000256" key="1">
    <source>
        <dbReference type="ARBA" id="ARBA00004123"/>
    </source>
</evidence>
<dbReference type="GO" id="GO:0005634">
    <property type="term" value="C:nucleus"/>
    <property type="evidence" value="ECO:0007669"/>
    <property type="project" value="UniProtKB-SubCell"/>
</dbReference>
<feature type="compositionally biased region" description="Basic and acidic residues" evidence="6">
    <location>
        <begin position="364"/>
        <end position="379"/>
    </location>
</feature>
<evidence type="ECO:0000259" key="7">
    <source>
        <dbReference type="Pfam" id="PF05699"/>
    </source>
</evidence>
<dbReference type="Ensembl" id="ENSGMOT00000047494.1">
    <property type="protein sequence ID" value="ENSGMOP00000027123.1"/>
    <property type="gene ID" value="ENSGMOG00000032533.1"/>
</dbReference>
<dbReference type="Pfam" id="PF05699">
    <property type="entry name" value="Dimer_Tnp_hAT"/>
    <property type="match status" value="1"/>
</dbReference>
<evidence type="ECO:0000256" key="4">
    <source>
        <dbReference type="ARBA" id="ARBA00022833"/>
    </source>
</evidence>
<protein>
    <recommendedName>
        <fullName evidence="7">HAT C-terminal dimerisation domain-containing protein</fullName>
    </recommendedName>
</protein>
<evidence type="ECO:0000256" key="5">
    <source>
        <dbReference type="ARBA" id="ARBA00023242"/>
    </source>
</evidence>
<name>A0A8C5A5U6_GADMO</name>
<comment type="subcellular location">
    <subcellularLocation>
        <location evidence="1">Nucleus</location>
    </subcellularLocation>
</comment>
<dbReference type="Proteomes" id="UP000694546">
    <property type="component" value="Chromosome 22"/>
</dbReference>
<keyword evidence="4" id="KW-0862">Zinc</keyword>
<accession>A0A8C5A5U6</accession>
<dbReference type="PANTHER" id="PTHR46481">
    <property type="entry name" value="ZINC FINGER BED DOMAIN-CONTAINING PROTEIN 4"/>
    <property type="match status" value="1"/>
</dbReference>
<dbReference type="PANTHER" id="PTHR46481:SF10">
    <property type="entry name" value="ZINC FINGER BED DOMAIN-CONTAINING PROTEIN 39"/>
    <property type="match status" value="1"/>
</dbReference>